<dbReference type="EMBL" id="JAAVLW010000007">
    <property type="protein sequence ID" value="NOJ49069.1"/>
    <property type="molecule type" value="Genomic_DNA"/>
</dbReference>
<dbReference type="Gene3D" id="1.25.40.10">
    <property type="entry name" value="Tetratricopeptide repeat domain"/>
    <property type="match status" value="1"/>
</dbReference>
<dbReference type="InterPro" id="IPR016032">
    <property type="entry name" value="Sig_transdc_resp-reg_C-effctor"/>
</dbReference>
<dbReference type="PANTHER" id="PTHR44858:SF1">
    <property type="entry name" value="UDP-N-ACETYLGLUCOSAMINE--PEPTIDE N-ACETYLGLUCOSAMINYLTRANSFERASE SPINDLY-RELATED"/>
    <property type="match status" value="1"/>
</dbReference>
<protein>
    <recommendedName>
        <fullName evidence="5">OmpR/PhoB-type domain-containing protein</fullName>
    </recommendedName>
</protein>
<dbReference type="GO" id="GO:0000160">
    <property type="term" value="P:phosphorelay signal transduction system"/>
    <property type="evidence" value="ECO:0007669"/>
    <property type="project" value="InterPro"/>
</dbReference>
<dbReference type="SMART" id="SM00862">
    <property type="entry name" value="Trans_reg_C"/>
    <property type="match status" value="1"/>
</dbReference>
<evidence type="ECO:0000256" key="1">
    <source>
        <dbReference type="ARBA" id="ARBA00022737"/>
    </source>
</evidence>
<organism evidence="6 7">
    <name type="scientific">Bradyrhizobium archetypum</name>
    <dbReference type="NCBI Taxonomy" id="2721160"/>
    <lineage>
        <taxon>Bacteria</taxon>
        <taxon>Pseudomonadati</taxon>
        <taxon>Pseudomonadota</taxon>
        <taxon>Alphaproteobacteria</taxon>
        <taxon>Hyphomicrobiales</taxon>
        <taxon>Nitrobacteraceae</taxon>
        <taxon>Bradyrhizobium</taxon>
    </lineage>
</organism>
<keyword evidence="2" id="KW-0802">TPR repeat</keyword>
<keyword evidence="1" id="KW-0677">Repeat</keyword>
<accession>A0A7Y4H843</accession>
<dbReference type="SUPFAM" id="SSF46894">
    <property type="entry name" value="C-terminal effector domain of the bipartite response regulators"/>
    <property type="match status" value="1"/>
</dbReference>
<dbReference type="InterPro" id="IPR050498">
    <property type="entry name" value="Ycf3"/>
</dbReference>
<dbReference type="InterPro" id="IPR011990">
    <property type="entry name" value="TPR-like_helical_dom_sf"/>
</dbReference>
<dbReference type="SUPFAM" id="SSF48452">
    <property type="entry name" value="TPR-like"/>
    <property type="match status" value="1"/>
</dbReference>
<dbReference type="CDD" id="cd00383">
    <property type="entry name" value="trans_reg_C"/>
    <property type="match status" value="1"/>
</dbReference>
<dbReference type="Proteomes" id="UP000528734">
    <property type="component" value="Unassembled WGS sequence"/>
</dbReference>
<dbReference type="Gene3D" id="1.10.10.10">
    <property type="entry name" value="Winged helix-like DNA-binding domain superfamily/Winged helix DNA-binding domain"/>
    <property type="match status" value="1"/>
</dbReference>
<keyword evidence="3 4" id="KW-0238">DNA-binding</keyword>
<keyword evidence="7" id="KW-1185">Reference proteome</keyword>
<sequence length="543" mass="60468">MKWLKTAREPRREQRIADMADIKSYRFGPFLVDRRSACLRREGVAVPLRPKSFDVLVYLAQHPGRLVAKAELIDKVWQNVNVTSNSVVQCIKEVRQALQDDSQTIIETVSKRGYLFAPSVVAIDSDGEYPSGADPMAMEADANRALPLPDRPSIAVLPFDNMSGDPDQQHFADGISEDLITGLSRVRWLFVIARNSTFVYKGRAVDVRQVADKLGVRYVLEGSVRRAGQRLRVSAQLIDAITGGHHWAEQYDRELGDIFAIQDEITSSVIASIQPRLLAAEGVRALSRSPGDLGAWELVARAQTHVWRLNRSDNEAAIKALNRAVEAYPDYAPARSLLGFCLVFSVHNGWRDREQGLQAARSHIIRAIALDDCDPWAQIALGYWSMMEWRTEESIAAFRRAVSLNPSSATAHCYLSHGLAFSGQCCEAIAHGKEAIRLSPLDPDTAMFLGGITVANYLAGRYAEAFETSEQLLRLRPGFHGAQRLRCASLAQMGRVEEARQSLAVVRLEQPQLSIDWIKSSVPYQTPELMERFLTGMRKAGLT</sequence>
<evidence type="ECO:0000313" key="6">
    <source>
        <dbReference type="EMBL" id="NOJ49069.1"/>
    </source>
</evidence>
<dbReference type="RefSeq" id="WP_171712106.1">
    <property type="nucleotide sequence ID" value="NZ_JAAVLW010000007.1"/>
</dbReference>
<feature type="domain" description="OmpR/PhoB-type" evidence="5">
    <location>
        <begin position="22"/>
        <end position="118"/>
    </location>
</feature>
<proteinExistence type="predicted"/>
<dbReference type="Gene3D" id="3.40.50.10070">
    <property type="entry name" value="TolB, N-terminal domain"/>
    <property type="match status" value="1"/>
</dbReference>
<evidence type="ECO:0000256" key="4">
    <source>
        <dbReference type="PROSITE-ProRule" id="PRU01091"/>
    </source>
</evidence>
<dbReference type="Pfam" id="PF00486">
    <property type="entry name" value="Trans_reg_C"/>
    <property type="match status" value="1"/>
</dbReference>
<dbReference type="PROSITE" id="PS51755">
    <property type="entry name" value="OMPR_PHOB"/>
    <property type="match status" value="1"/>
</dbReference>
<evidence type="ECO:0000256" key="3">
    <source>
        <dbReference type="ARBA" id="ARBA00023125"/>
    </source>
</evidence>
<feature type="DNA-binding region" description="OmpR/PhoB-type" evidence="4">
    <location>
        <begin position="22"/>
        <end position="118"/>
    </location>
</feature>
<evidence type="ECO:0000259" key="5">
    <source>
        <dbReference type="PROSITE" id="PS51755"/>
    </source>
</evidence>
<dbReference type="AlphaFoldDB" id="A0A7Y4H843"/>
<evidence type="ECO:0000313" key="7">
    <source>
        <dbReference type="Proteomes" id="UP000528734"/>
    </source>
</evidence>
<dbReference type="InterPro" id="IPR001867">
    <property type="entry name" value="OmpR/PhoB-type_DNA-bd"/>
</dbReference>
<name>A0A7Y4H843_9BRAD</name>
<evidence type="ECO:0000256" key="2">
    <source>
        <dbReference type="ARBA" id="ARBA00022803"/>
    </source>
</evidence>
<dbReference type="GO" id="GO:0003677">
    <property type="term" value="F:DNA binding"/>
    <property type="evidence" value="ECO:0007669"/>
    <property type="project" value="UniProtKB-UniRule"/>
</dbReference>
<comment type="caution">
    <text evidence="6">The sequence shown here is derived from an EMBL/GenBank/DDBJ whole genome shotgun (WGS) entry which is preliminary data.</text>
</comment>
<dbReference type="GO" id="GO:0006355">
    <property type="term" value="P:regulation of DNA-templated transcription"/>
    <property type="evidence" value="ECO:0007669"/>
    <property type="project" value="InterPro"/>
</dbReference>
<reference evidence="6 7" key="1">
    <citation type="submission" date="2020-03" db="EMBL/GenBank/DDBJ databases">
        <title>Bradyrhizobium diversity isolated from nodules of Muelleranthus trifoliolatus.</title>
        <authorList>
            <person name="Klepa M."/>
            <person name="Helene L."/>
            <person name="Hungria M."/>
        </authorList>
    </citation>
    <scope>NUCLEOTIDE SEQUENCE [LARGE SCALE GENOMIC DNA]</scope>
    <source>
        <strain evidence="6 7">WSM 1744</strain>
    </source>
</reference>
<gene>
    <name evidence="6" type="ORF">HCN50_22940</name>
</gene>
<dbReference type="PANTHER" id="PTHR44858">
    <property type="entry name" value="TETRATRICOPEPTIDE REPEAT PROTEIN 6"/>
    <property type="match status" value="1"/>
</dbReference>
<dbReference type="InterPro" id="IPR036388">
    <property type="entry name" value="WH-like_DNA-bd_sf"/>
</dbReference>